<evidence type="ECO:0000313" key="3">
    <source>
        <dbReference type="Proteomes" id="UP000038011"/>
    </source>
</evidence>
<feature type="transmembrane region" description="Helical" evidence="1">
    <location>
        <begin position="21"/>
        <end position="45"/>
    </location>
</feature>
<dbReference type="InterPro" id="IPR052894">
    <property type="entry name" value="AsmA-related"/>
</dbReference>
<comment type="caution">
    <text evidence="2">The sequence shown here is derived from an EMBL/GenBank/DDBJ whole genome shotgun (WGS) entry which is preliminary data.</text>
</comment>
<keyword evidence="1" id="KW-1133">Transmembrane helix</keyword>
<dbReference type="PANTHER" id="PTHR30441">
    <property type="entry name" value="DUF748 DOMAIN-CONTAINING PROTEIN"/>
    <property type="match status" value="1"/>
</dbReference>
<gene>
    <name evidence="2" type="ORF">SU32_07700</name>
</gene>
<dbReference type="AlphaFoldDB" id="A0A0N0E7Q3"/>
<dbReference type="GO" id="GO:0090313">
    <property type="term" value="P:regulation of protein targeting to membrane"/>
    <property type="evidence" value="ECO:0007669"/>
    <property type="project" value="TreeGrafter"/>
</dbReference>
<proteinExistence type="predicted"/>
<name>A0A0N0E7Q3_9HYPH</name>
<keyword evidence="3" id="KW-1185">Reference proteome</keyword>
<dbReference type="GO" id="GO:0005886">
    <property type="term" value="C:plasma membrane"/>
    <property type="evidence" value="ECO:0007669"/>
    <property type="project" value="TreeGrafter"/>
</dbReference>
<evidence type="ECO:0000256" key="1">
    <source>
        <dbReference type="SAM" id="Phobius"/>
    </source>
</evidence>
<sequence>MPSYRGGKGPVHAPLIPPRHLVLRRCIIGICLFLVFALATLFFVVRSGVVMPVVGNAAADALRRVVPPTMNAEVGDTNVAIVWSSGLGITFKDVKLTRKSDQQQMLSADELIVGIRTRSLISGNPEFSSVRLRGATLDMRKSELGETPRVKISDAHDRFEAVFATLDNSVGGLVSQEGGMRLNAEDVKVLLRDNVYSNAIEVVTLAMRAEKGQANFDGQFVIDGYDVPVTGKLVLPKFANIINGDAKAGDVQELSVEATNMPLPWRRFQTMFSKLDEDRDPEKRHEPMRGRASLHFVNANQDASDMATIEAYPEDIAFKLDQDDFVPIDGALRLSADFATEAITLHTTPWRVGRTTLDLSGRFRDQPDVTDKNVYQFEVLANNGVAYASDANEEPVKFAARAQGSFLLSEEIISFTRLDINSDSGTMNGEGELALKGEYPTAIFTVFANDMSVAGVKQLWPAPVARGARRWALENLAGGGRVVKARFDIVEPLKRRIAGTLREHSDETTVELDVEDIEFSVVGNIPPVQNASGHLSSANGVTIVNIDQGSLLLPSGLKTNVKDATLTLILPDGTDGKIDANLKMNMTGESRAIGELVALKPIEATRFYQFEPVDLLGDVDANVTVDFVLGDGPNSAPPDWAVDLKVANAGSEAKIEGRNLRGLNGRIQLDPEKGNFDLKGDIDGLPADIAMVLPFNNSGVTPKRDISLVLKDADRKKIAPGLDTLLTGTTPVKFGGGSDASRVSIDLSSSKLSLPWIGWAKGAGIKANAGFDFIENNGATTLKNFELKGDSFGAEGDINVDKNGLQRARFGFVRLNKADNIALDVKRNGKGYSVSMNGKSFDARGIMRHVRAEARRTEGTDGSIAVDVTADIGRVTGFHGEHLTNVKLKMQLRGGALTQLSIQGTTKSGFPVFLTIEGTGSNRQVKLEALGAGEFLRFADIYTNVRGGTLNLALSGAGPQILSGKADLYDFRVFNEPKLAQLVSSKSSGSQSLEQAVNRRIDTREIKFERASGNLAFSPGSLDISDAVARGPLAGFVIDGKVFDSKNQTRLTGTFLPAYGLNRLFGEIPILGLFLGNGRDRGLIGVTFKLSGSFDSPQVTVNPLSVIAPGIFRSIFEFR</sequence>
<dbReference type="Proteomes" id="UP000038011">
    <property type="component" value="Unassembled WGS sequence"/>
</dbReference>
<evidence type="ECO:0000313" key="2">
    <source>
        <dbReference type="EMBL" id="KPB01465.1"/>
    </source>
</evidence>
<keyword evidence="1" id="KW-0812">Transmembrane</keyword>
<accession>A0A0N0E7Q3</accession>
<keyword evidence="1" id="KW-0472">Membrane</keyword>
<dbReference type="STRING" id="1514904.SU32_07700"/>
<dbReference type="PANTHER" id="PTHR30441:SF8">
    <property type="entry name" value="DUF748 DOMAIN-CONTAINING PROTEIN"/>
    <property type="match status" value="1"/>
</dbReference>
<dbReference type="PATRIC" id="fig|1514904.3.peg.359"/>
<protein>
    <submittedName>
        <fullName evidence="2">Uncharacterized protein</fullName>
    </submittedName>
</protein>
<dbReference type="EMBL" id="JXMU01000010">
    <property type="protein sequence ID" value="KPB01465.1"/>
    <property type="molecule type" value="Genomic_DNA"/>
</dbReference>
<reference evidence="2 3" key="1">
    <citation type="submission" date="2015-01" db="EMBL/GenBank/DDBJ databases">
        <title>Ahrensia donghaiensis sp. nov., a novel dimethylsulphoniopropionate-cleavage bacterium isolated from seawater and emended descriptions of the genus Ahrensia and Ahrensia kielensis.</title>
        <authorList>
            <person name="Liu J."/>
        </authorList>
    </citation>
    <scope>NUCLEOTIDE SEQUENCE [LARGE SCALE GENOMIC DNA]</scope>
    <source>
        <strain evidence="2 3">LZD062</strain>
    </source>
</reference>
<organism evidence="2 3">
    <name type="scientific">Ahrensia marina</name>
    <dbReference type="NCBI Taxonomy" id="1514904"/>
    <lineage>
        <taxon>Bacteria</taxon>
        <taxon>Pseudomonadati</taxon>
        <taxon>Pseudomonadota</taxon>
        <taxon>Alphaproteobacteria</taxon>
        <taxon>Hyphomicrobiales</taxon>
        <taxon>Ahrensiaceae</taxon>
        <taxon>Ahrensia</taxon>
    </lineage>
</organism>